<name>A0A6G1H2P3_9PEZI</name>
<accession>A0A6G1H2P3</accession>
<organism evidence="3 4">
    <name type="scientific">Aulographum hederae CBS 113979</name>
    <dbReference type="NCBI Taxonomy" id="1176131"/>
    <lineage>
        <taxon>Eukaryota</taxon>
        <taxon>Fungi</taxon>
        <taxon>Dikarya</taxon>
        <taxon>Ascomycota</taxon>
        <taxon>Pezizomycotina</taxon>
        <taxon>Dothideomycetes</taxon>
        <taxon>Pleosporomycetidae</taxon>
        <taxon>Aulographales</taxon>
        <taxon>Aulographaceae</taxon>
    </lineage>
</organism>
<dbReference type="AlphaFoldDB" id="A0A6G1H2P3"/>
<evidence type="ECO:0000256" key="1">
    <source>
        <dbReference type="SAM" id="MobiDB-lite"/>
    </source>
</evidence>
<feature type="region of interest" description="Disordered" evidence="1">
    <location>
        <begin position="154"/>
        <end position="179"/>
    </location>
</feature>
<feature type="chain" id="PRO_5026144006" evidence="2">
    <location>
        <begin position="18"/>
        <end position="202"/>
    </location>
</feature>
<protein>
    <submittedName>
        <fullName evidence="3">Uncharacterized protein</fullName>
    </submittedName>
</protein>
<feature type="compositionally biased region" description="Pro residues" evidence="1">
    <location>
        <begin position="162"/>
        <end position="177"/>
    </location>
</feature>
<evidence type="ECO:0000313" key="4">
    <source>
        <dbReference type="Proteomes" id="UP000800041"/>
    </source>
</evidence>
<feature type="signal peptide" evidence="2">
    <location>
        <begin position="1"/>
        <end position="17"/>
    </location>
</feature>
<dbReference type="Proteomes" id="UP000800041">
    <property type="component" value="Unassembled WGS sequence"/>
</dbReference>
<evidence type="ECO:0000313" key="3">
    <source>
        <dbReference type="EMBL" id="KAF1987493.1"/>
    </source>
</evidence>
<keyword evidence="4" id="KW-1185">Reference proteome</keyword>
<reference evidence="3" key="1">
    <citation type="journal article" date="2020" name="Stud. Mycol.">
        <title>101 Dothideomycetes genomes: a test case for predicting lifestyles and emergence of pathogens.</title>
        <authorList>
            <person name="Haridas S."/>
            <person name="Albert R."/>
            <person name="Binder M."/>
            <person name="Bloem J."/>
            <person name="Labutti K."/>
            <person name="Salamov A."/>
            <person name="Andreopoulos B."/>
            <person name="Baker S."/>
            <person name="Barry K."/>
            <person name="Bills G."/>
            <person name="Bluhm B."/>
            <person name="Cannon C."/>
            <person name="Castanera R."/>
            <person name="Culley D."/>
            <person name="Daum C."/>
            <person name="Ezra D."/>
            <person name="Gonzalez J."/>
            <person name="Henrissat B."/>
            <person name="Kuo A."/>
            <person name="Liang C."/>
            <person name="Lipzen A."/>
            <person name="Lutzoni F."/>
            <person name="Magnuson J."/>
            <person name="Mondo S."/>
            <person name="Nolan M."/>
            <person name="Ohm R."/>
            <person name="Pangilinan J."/>
            <person name="Park H.-J."/>
            <person name="Ramirez L."/>
            <person name="Alfaro M."/>
            <person name="Sun H."/>
            <person name="Tritt A."/>
            <person name="Yoshinaga Y."/>
            <person name="Zwiers L.-H."/>
            <person name="Turgeon B."/>
            <person name="Goodwin S."/>
            <person name="Spatafora J."/>
            <person name="Crous P."/>
            <person name="Grigoriev I."/>
        </authorList>
    </citation>
    <scope>NUCLEOTIDE SEQUENCE</scope>
    <source>
        <strain evidence="3">CBS 113979</strain>
    </source>
</reference>
<sequence>MLVQLVAALGLLSSALAGKEHRTTNDYLPLTQTSVPVTGVTGAAPTPVTTIVYTVSPAPAPISTGPVAVGTGGTAFSTGILSSSEAPYYSHNLSISYSVAPTYSTAAVSSAIADLTKLLPTTAISGTAYPTGAVSSALSVISELLPTQTTLETVTASASHMPPQPTSVPPPPPPPAPEGGNWWNRYKHWLRKLLKWFKKHSH</sequence>
<keyword evidence="2" id="KW-0732">Signal</keyword>
<evidence type="ECO:0000256" key="2">
    <source>
        <dbReference type="SAM" id="SignalP"/>
    </source>
</evidence>
<dbReference type="EMBL" id="ML977152">
    <property type="protein sequence ID" value="KAF1987493.1"/>
    <property type="molecule type" value="Genomic_DNA"/>
</dbReference>
<gene>
    <name evidence="3" type="ORF">K402DRAFT_453576</name>
</gene>
<proteinExistence type="predicted"/>